<reference evidence="1" key="1">
    <citation type="submission" date="2020-08" db="EMBL/GenBank/DDBJ databases">
        <title>Multicomponent nature underlies the extraordinary mechanical properties of spider dragline silk.</title>
        <authorList>
            <person name="Kono N."/>
            <person name="Nakamura H."/>
            <person name="Mori M."/>
            <person name="Yoshida Y."/>
            <person name="Ohtoshi R."/>
            <person name="Malay A.D."/>
            <person name="Moran D.A.P."/>
            <person name="Tomita M."/>
            <person name="Numata K."/>
            <person name="Arakawa K."/>
        </authorList>
    </citation>
    <scope>NUCLEOTIDE SEQUENCE</scope>
</reference>
<organism evidence="1 2">
    <name type="scientific">Nephila pilipes</name>
    <name type="common">Giant wood spider</name>
    <name type="synonym">Nephila maculata</name>
    <dbReference type="NCBI Taxonomy" id="299642"/>
    <lineage>
        <taxon>Eukaryota</taxon>
        <taxon>Metazoa</taxon>
        <taxon>Ecdysozoa</taxon>
        <taxon>Arthropoda</taxon>
        <taxon>Chelicerata</taxon>
        <taxon>Arachnida</taxon>
        <taxon>Araneae</taxon>
        <taxon>Araneomorphae</taxon>
        <taxon>Entelegynae</taxon>
        <taxon>Araneoidea</taxon>
        <taxon>Nephilidae</taxon>
        <taxon>Nephila</taxon>
    </lineage>
</organism>
<evidence type="ECO:0000313" key="2">
    <source>
        <dbReference type="Proteomes" id="UP000887013"/>
    </source>
</evidence>
<accession>A0A8X6TG45</accession>
<keyword evidence="2" id="KW-1185">Reference proteome</keyword>
<gene>
    <name evidence="1" type="ORF">NPIL_527521</name>
</gene>
<proteinExistence type="predicted"/>
<dbReference type="AlphaFoldDB" id="A0A8X6TG45"/>
<comment type="caution">
    <text evidence="1">The sequence shown here is derived from an EMBL/GenBank/DDBJ whole genome shotgun (WGS) entry which is preliminary data.</text>
</comment>
<name>A0A8X6TG45_NEPPI</name>
<dbReference type="Proteomes" id="UP000887013">
    <property type="component" value="Unassembled WGS sequence"/>
</dbReference>
<dbReference type="EMBL" id="BMAW01104229">
    <property type="protein sequence ID" value="GFT13250.1"/>
    <property type="molecule type" value="Genomic_DNA"/>
</dbReference>
<evidence type="ECO:0000313" key="1">
    <source>
        <dbReference type="EMBL" id="GFT13250.1"/>
    </source>
</evidence>
<protein>
    <submittedName>
        <fullName evidence="1">Uncharacterized protein</fullName>
    </submittedName>
</protein>
<sequence length="90" mass="10531">MMIIVIDIHKDWMLFSLTFSNEDESGVKLITGYLAPFTNIFGIHMMIQELLFCERTVSSMEVLKRIEYDLCDNSYKIVECLTVSRNNNEE</sequence>